<evidence type="ECO:0000313" key="1">
    <source>
        <dbReference type="EMBL" id="KAJ3014187.1"/>
    </source>
</evidence>
<protein>
    <submittedName>
        <fullName evidence="1">Uncharacterized protein</fullName>
    </submittedName>
</protein>
<reference evidence="1" key="1">
    <citation type="submission" date="2022-08" db="EMBL/GenBank/DDBJ databases">
        <title>Genome Sequence of Pycnoporus sanguineus.</title>
        <authorList>
            <person name="Buettner E."/>
        </authorList>
    </citation>
    <scope>NUCLEOTIDE SEQUENCE</scope>
    <source>
        <strain evidence="1">CG-C14</strain>
    </source>
</reference>
<dbReference type="Proteomes" id="UP001144978">
    <property type="component" value="Unassembled WGS sequence"/>
</dbReference>
<sequence>MQSSEKRQKAIDLSHHLSDLSRARATSPLKGLARYFGRPGLISLAGGTSFLPTTSSYDACMEENDHSNVLVISKACPARTTSRLPPFPEMVGVVVRRSLFGTATEQAPSESSLSWLWKLFGSNRKEKTSSITIPKFPAHPDDVNLATALQYGTATGLPQLQKFINDFVKKVYQPAYEDWTTLVQTGNTDG</sequence>
<dbReference type="EMBL" id="JANSHE010000225">
    <property type="protein sequence ID" value="KAJ3014187.1"/>
    <property type="molecule type" value="Genomic_DNA"/>
</dbReference>
<comment type="caution">
    <text evidence="1">The sequence shown here is derived from an EMBL/GenBank/DDBJ whole genome shotgun (WGS) entry which is preliminary data.</text>
</comment>
<name>A0ACC1Q6I7_9APHY</name>
<evidence type="ECO:0000313" key="2">
    <source>
        <dbReference type="Proteomes" id="UP001144978"/>
    </source>
</evidence>
<accession>A0ACC1Q6I7</accession>
<gene>
    <name evidence="1" type="ORF">NUW54_g1370</name>
</gene>
<organism evidence="1 2">
    <name type="scientific">Trametes sanguinea</name>
    <dbReference type="NCBI Taxonomy" id="158606"/>
    <lineage>
        <taxon>Eukaryota</taxon>
        <taxon>Fungi</taxon>
        <taxon>Dikarya</taxon>
        <taxon>Basidiomycota</taxon>
        <taxon>Agaricomycotina</taxon>
        <taxon>Agaricomycetes</taxon>
        <taxon>Polyporales</taxon>
        <taxon>Polyporaceae</taxon>
        <taxon>Trametes</taxon>
    </lineage>
</organism>
<keyword evidence="2" id="KW-1185">Reference proteome</keyword>
<proteinExistence type="predicted"/>